<evidence type="ECO:0000313" key="3">
    <source>
        <dbReference type="EMBL" id="PUF51307.1"/>
    </source>
</evidence>
<evidence type="ECO:0000313" key="5">
    <source>
        <dbReference type="Proteomes" id="UP000251540"/>
    </source>
</evidence>
<dbReference type="Proteomes" id="UP000251540">
    <property type="component" value="Unassembled WGS sequence"/>
</dbReference>
<dbReference type="EMBL" id="QARO01000048">
    <property type="protein sequence ID" value="PUF51307.1"/>
    <property type="molecule type" value="Genomic_DNA"/>
</dbReference>
<evidence type="ECO:0000313" key="2">
    <source>
        <dbReference type="EMBL" id="PUF23914.1"/>
    </source>
</evidence>
<evidence type="ECO:0000256" key="1">
    <source>
        <dbReference type="SAM" id="Phobius"/>
    </source>
</evidence>
<accession>A0A7Z1Q927</accession>
<name>A0A7Z1Q927_SALET</name>
<keyword evidence="1" id="KW-0812">Transmembrane</keyword>
<feature type="transmembrane region" description="Helical" evidence="1">
    <location>
        <begin position="48"/>
        <end position="72"/>
    </location>
</feature>
<organism evidence="3 4">
    <name type="scientific">Salmonella enterica I</name>
    <dbReference type="NCBI Taxonomy" id="59201"/>
    <lineage>
        <taxon>Bacteria</taxon>
        <taxon>Pseudomonadati</taxon>
        <taxon>Pseudomonadota</taxon>
        <taxon>Gammaproteobacteria</taxon>
        <taxon>Enterobacterales</taxon>
        <taxon>Enterobacteriaceae</taxon>
        <taxon>Salmonella</taxon>
    </lineage>
</organism>
<keyword evidence="1" id="KW-0472">Membrane</keyword>
<dbReference type="AlphaFoldDB" id="A0A7Z1Q927"/>
<dbReference type="EMBL" id="QARP01000073">
    <property type="protein sequence ID" value="PUF23914.1"/>
    <property type="molecule type" value="Genomic_DNA"/>
</dbReference>
<comment type="caution">
    <text evidence="3">The sequence shown here is derived from an EMBL/GenBank/DDBJ whole genome shotgun (WGS) entry which is preliminary data.</text>
</comment>
<protein>
    <submittedName>
        <fullName evidence="3">Uncharacterized protein</fullName>
    </submittedName>
</protein>
<keyword evidence="1" id="KW-1133">Transmembrane helix</keyword>
<feature type="transmembrane region" description="Helical" evidence="1">
    <location>
        <begin position="84"/>
        <end position="104"/>
    </location>
</feature>
<sequence>MSIFNLFFPFFFLTEKNNPLNILHWIYYSFVGIKDIDFHSVFFTMLNIWFICTILLWILLIVLSPVWIILLGNGIYHYFRHKEFKVIFFIPVFVFIWNFVSSLIQDQFPHIFYW</sequence>
<gene>
    <name evidence="3" type="ORF">DAX73_26775</name>
    <name evidence="2" type="ORF">DAX92_27860</name>
</gene>
<proteinExistence type="predicted"/>
<dbReference type="Proteomes" id="UP000251351">
    <property type="component" value="Unassembled WGS sequence"/>
</dbReference>
<evidence type="ECO:0000313" key="4">
    <source>
        <dbReference type="Proteomes" id="UP000251351"/>
    </source>
</evidence>
<reference evidence="4 5" key="1">
    <citation type="submission" date="2018-04" db="EMBL/GenBank/DDBJ databases">
        <title>Whole genome sequencing of Salmonella enterica.</title>
        <authorList>
            <person name="Bell R."/>
        </authorList>
    </citation>
    <scope>NUCLEOTIDE SEQUENCE [LARGE SCALE GENOMIC DNA]</scope>
    <source>
        <strain evidence="2 5">CFSAN058609</strain>
        <strain evidence="3 4">CFSAN058610</strain>
    </source>
</reference>